<feature type="transmembrane region" description="Helical" evidence="1">
    <location>
        <begin position="7"/>
        <end position="29"/>
    </location>
</feature>
<dbReference type="EMBL" id="NFJD01000002">
    <property type="protein sequence ID" value="OUO56994.1"/>
    <property type="molecule type" value="Genomic_DNA"/>
</dbReference>
<name>A0A1Y4DCV0_9BACT</name>
<protein>
    <recommendedName>
        <fullName evidence="4">Type II secretion system protein GspG C-terminal domain-containing protein</fullName>
    </recommendedName>
</protein>
<proteinExistence type="predicted"/>
<dbReference type="RefSeq" id="WP_087288133.1">
    <property type="nucleotide sequence ID" value="NZ_NFJD01000002.1"/>
</dbReference>
<dbReference type="SUPFAM" id="SSF54523">
    <property type="entry name" value="Pili subunits"/>
    <property type="match status" value="1"/>
</dbReference>
<keyword evidence="1" id="KW-0812">Transmembrane</keyword>
<reference evidence="3" key="1">
    <citation type="submission" date="2017-04" db="EMBL/GenBank/DDBJ databases">
        <title>Function of individual gut microbiota members based on whole genome sequencing of pure cultures obtained from chicken caecum.</title>
        <authorList>
            <person name="Medvecky M."/>
            <person name="Cejkova D."/>
            <person name="Polansky O."/>
            <person name="Karasova D."/>
            <person name="Kubasova T."/>
            <person name="Cizek A."/>
            <person name="Rychlik I."/>
        </authorList>
    </citation>
    <scope>NUCLEOTIDE SEQUENCE [LARGE SCALE GENOMIC DNA]</scope>
    <source>
        <strain evidence="3">An273</strain>
    </source>
</reference>
<evidence type="ECO:0000313" key="3">
    <source>
        <dbReference type="Proteomes" id="UP000196368"/>
    </source>
</evidence>
<accession>A0A1Y4DCV0</accession>
<dbReference type="AlphaFoldDB" id="A0A1Y4DCV0"/>
<dbReference type="Gene3D" id="3.30.700.10">
    <property type="entry name" value="Glycoprotein, Type 4 Pilin"/>
    <property type="match status" value="1"/>
</dbReference>
<dbReference type="InterPro" id="IPR012902">
    <property type="entry name" value="N_methyl_site"/>
</dbReference>
<sequence length="153" mass="17282">MKKGFTLIELLVVVLIIGILASIAMPYYFNAVESARMTEVVMLWGRQKNYVTGKNLTQDQADRLTERLQKSNLKNYTGYAYCRAKDDANEPCWEAVFTLKNPDAHSQYKLTTTRNFLSLACVGLNQAGKEFCESQAGPEEPITLDGEEAYLIR</sequence>
<dbReference type="InterPro" id="IPR045584">
    <property type="entry name" value="Pilin-like"/>
</dbReference>
<evidence type="ECO:0008006" key="4">
    <source>
        <dbReference type="Google" id="ProtNLM"/>
    </source>
</evidence>
<organism evidence="2 3">
    <name type="scientific">Candidatus Avelusimicrobium gallicola</name>
    <dbReference type="NCBI Taxonomy" id="2562704"/>
    <lineage>
        <taxon>Bacteria</taxon>
        <taxon>Pseudomonadati</taxon>
        <taxon>Elusimicrobiota</taxon>
        <taxon>Elusimicrobia</taxon>
        <taxon>Elusimicrobiales</taxon>
        <taxon>Elusimicrobiaceae</taxon>
        <taxon>Candidatus Avelusimicrobium</taxon>
    </lineage>
</organism>
<gene>
    <name evidence="2" type="ORF">B5F75_03865</name>
</gene>
<comment type="caution">
    <text evidence="2">The sequence shown here is derived from an EMBL/GenBank/DDBJ whole genome shotgun (WGS) entry which is preliminary data.</text>
</comment>
<evidence type="ECO:0000256" key="1">
    <source>
        <dbReference type="SAM" id="Phobius"/>
    </source>
</evidence>
<dbReference type="Proteomes" id="UP000196368">
    <property type="component" value="Unassembled WGS sequence"/>
</dbReference>
<keyword evidence="1" id="KW-1133">Transmembrane helix</keyword>
<dbReference type="PROSITE" id="PS00409">
    <property type="entry name" value="PROKAR_NTER_METHYL"/>
    <property type="match status" value="1"/>
</dbReference>
<dbReference type="NCBIfam" id="TIGR02532">
    <property type="entry name" value="IV_pilin_GFxxxE"/>
    <property type="match status" value="1"/>
</dbReference>
<keyword evidence="1" id="KW-0472">Membrane</keyword>
<dbReference type="Pfam" id="PF07963">
    <property type="entry name" value="N_methyl"/>
    <property type="match status" value="1"/>
</dbReference>
<evidence type="ECO:0000313" key="2">
    <source>
        <dbReference type="EMBL" id="OUO56994.1"/>
    </source>
</evidence>
<keyword evidence="3" id="KW-1185">Reference proteome</keyword>